<dbReference type="eggNOG" id="COG0845">
    <property type="taxonomic scope" value="Bacteria"/>
</dbReference>
<dbReference type="Gene3D" id="2.40.30.170">
    <property type="match status" value="1"/>
</dbReference>
<dbReference type="OrthoDB" id="9806939at2"/>
<dbReference type="Gene3D" id="2.40.50.100">
    <property type="match status" value="1"/>
</dbReference>
<evidence type="ECO:0000313" key="5">
    <source>
        <dbReference type="EMBL" id="GAK38023.1"/>
    </source>
</evidence>
<gene>
    <name evidence="5" type="ORF">JCM15093_3316</name>
</gene>
<evidence type="ECO:0000313" key="6">
    <source>
        <dbReference type="Proteomes" id="UP000027601"/>
    </source>
</evidence>
<dbReference type="PANTHER" id="PTHR30469:SF15">
    <property type="entry name" value="HLYD FAMILY OF SECRETION PROTEINS"/>
    <property type="match status" value="1"/>
</dbReference>
<dbReference type="Gene3D" id="1.10.287.470">
    <property type="entry name" value="Helix hairpin bin"/>
    <property type="match status" value="1"/>
</dbReference>
<dbReference type="PANTHER" id="PTHR30469">
    <property type="entry name" value="MULTIDRUG RESISTANCE PROTEIN MDTA"/>
    <property type="match status" value="1"/>
</dbReference>
<accession>A0A069D574</accession>
<protein>
    <submittedName>
        <fullName evidence="5">Uncharacterized protein</fullName>
    </submittedName>
</protein>
<dbReference type="Gene3D" id="2.40.420.20">
    <property type="match status" value="1"/>
</dbReference>
<dbReference type="EMBL" id="BAJS01000035">
    <property type="protein sequence ID" value="GAK38023.1"/>
    <property type="molecule type" value="Genomic_DNA"/>
</dbReference>
<dbReference type="GO" id="GO:1990281">
    <property type="term" value="C:efflux pump complex"/>
    <property type="evidence" value="ECO:0007669"/>
    <property type="project" value="TreeGrafter"/>
</dbReference>
<evidence type="ECO:0000259" key="4">
    <source>
        <dbReference type="Pfam" id="PF25989"/>
    </source>
</evidence>
<dbReference type="AlphaFoldDB" id="A0A069D574"/>
<dbReference type="Proteomes" id="UP000027601">
    <property type="component" value="Unassembled WGS sequence"/>
</dbReference>
<dbReference type="GO" id="GO:0015562">
    <property type="term" value="F:efflux transmembrane transporter activity"/>
    <property type="evidence" value="ECO:0007669"/>
    <property type="project" value="TreeGrafter"/>
</dbReference>
<dbReference type="RefSeq" id="WP_051260500.1">
    <property type="nucleotide sequence ID" value="NZ_ATZI01000010.1"/>
</dbReference>
<evidence type="ECO:0000256" key="1">
    <source>
        <dbReference type="ARBA" id="ARBA00009477"/>
    </source>
</evidence>
<dbReference type="STRING" id="1121097.GCA_000428125_02401"/>
<feature type="domain" description="Multidrug resistance protein MdtA-like barrel-sandwich hybrid" evidence="3">
    <location>
        <begin position="62"/>
        <end position="197"/>
    </location>
</feature>
<dbReference type="SUPFAM" id="SSF111369">
    <property type="entry name" value="HlyD-like secretion proteins"/>
    <property type="match status" value="1"/>
</dbReference>
<dbReference type="PROSITE" id="PS51257">
    <property type="entry name" value="PROKAR_LIPOPROTEIN"/>
    <property type="match status" value="1"/>
</dbReference>
<comment type="caution">
    <text evidence="5">The sequence shown here is derived from an EMBL/GenBank/DDBJ whole genome shotgun (WGS) entry which is preliminary data.</text>
</comment>
<proteinExistence type="inferred from homology"/>
<feature type="chain" id="PRO_5001659930" evidence="2">
    <location>
        <begin position="21"/>
        <end position="364"/>
    </location>
</feature>
<organism evidence="5 6">
    <name type="scientific">Bacteroides graminisolvens DSM 19988 = JCM 15093</name>
    <dbReference type="NCBI Taxonomy" id="1121097"/>
    <lineage>
        <taxon>Bacteria</taxon>
        <taxon>Pseudomonadati</taxon>
        <taxon>Bacteroidota</taxon>
        <taxon>Bacteroidia</taxon>
        <taxon>Bacteroidales</taxon>
        <taxon>Bacteroidaceae</taxon>
        <taxon>Bacteroides</taxon>
    </lineage>
</organism>
<feature type="signal peptide" evidence="2">
    <location>
        <begin position="1"/>
        <end position="20"/>
    </location>
</feature>
<name>A0A069D574_9BACE</name>
<keyword evidence="6" id="KW-1185">Reference proteome</keyword>
<reference evidence="5 6" key="1">
    <citation type="journal article" date="2015" name="Microbes Environ.">
        <title>Distribution and evolution of nitrogen fixation genes in the phylum bacteroidetes.</title>
        <authorList>
            <person name="Inoue J."/>
            <person name="Oshima K."/>
            <person name="Suda W."/>
            <person name="Sakamoto M."/>
            <person name="Iino T."/>
            <person name="Noda S."/>
            <person name="Hongoh Y."/>
            <person name="Hattori M."/>
            <person name="Ohkuma M."/>
        </authorList>
    </citation>
    <scope>NUCLEOTIDE SEQUENCE [LARGE SCALE GENOMIC DNA]</scope>
    <source>
        <strain evidence="5 6">JCM 15093</strain>
    </source>
</reference>
<evidence type="ECO:0000259" key="3">
    <source>
        <dbReference type="Pfam" id="PF25917"/>
    </source>
</evidence>
<keyword evidence="2" id="KW-0732">Signal</keyword>
<dbReference type="InterPro" id="IPR006143">
    <property type="entry name" value="RND_pump_MFP"/>
</dbReference>
<dbReference type="NCBIfam" id="TIGR01730">
    <property type="entry name" value="RND_mfp"/>
    <property type="match status" value="1"/>
</dbReference>
<dbReference type="InterPro" id="IPR058637">
    <property type="entry name" value="YknX-like_C"/>
</dbReference>
<feature type="domain" description="YknX-like C-terminal permuted SH3-like" evidence="4">
    <location>
        <begin position="295"/>
        <end position="361"/>
    </location>
</feature>
<sequence length="364" mass="39649">MKKITFITFAVLTLTATLFVACSGNKDNNEAQGVPVKVAIVYPIYQSQTGVVGNGQVQSKEIARLGTRMMGTVTSIKVKKGDTVSKGQLLLTISDEELGAKKAQAEAMIREAQAAYDLAKKDEERFAAMLSRKTVSTKEYENVHLQMQSMKSKLDMARQMKKEVQANQAYTQITAPFSGVISQINIDLGALANPGMPLIVVEKGSDWVVESSITESDIAKIKKGMKAIVRVKSVDVSFEAPITEISRSSVETGGQYKLTVEVPAEQKAKLYSGMYANILVPIETNQSAVQQQNLLIPSQAVIDKDGLTGVYVVSSLETALLRWVRLGQTVGDQTEVLSGLKKDDRVILPEGKRLENGMKVQTSK</sequence>
<dbReference type="Pfam" id="PF25917">
    <property type="entry name" value="BSH_RND"/>
    <property type="match status" value="1"/>
</dbReference>
<dbReference type="InterPro" id="IPR058625">
    <property type="entry name" value="MdtA-like_BSH"/>
</dbReference>
<evidence type="ECO:0000256" key="2">
    <source>
        <dbReference type="SAM" id="SignalP"/>
    </source>
</evidence>
<comment type="similarity">
    <text evidence="1">Belongs to the membrane fusion protein (MFP) (TC 8.A.1) family.</text>
</comment>
<dbReference type="Pfam" id="PF25989">
    <property type="entry name" value="YknX_C"/>
    <property type="match status" value="1"/>
</dbReference>